<dbReference type="GO" id="GO:0016020">
    <property type="term" value="C:membrane"/>
    <property type="evidence" value="ECO:0007669"/>
    <property type="project" value="UniProtKB-SubCell"/>
</dbReference>
<dbReference type="NCBIfam" id="NF037968">
    <property type="entry name" value="SemiSWEET_2"/>
    <property type="match status" value="1"/>
</dbReference>
<protein>
    <recommendedName>
        <fullName evidence="7">PQ loop repeat protein</fullName>
    </recommendedName>
</protein>
<evidence type="ECO:0000256" key="4">
    <source>
        <dbReference type="ARBA" id="ARBA00023136"/>
    </source>
</evidence>
<dbReference type="AlphaFoldDB" id="E6QC84"/>
<evidence type="ECO:0000256" key="3">
    <source>
        <dbReference type="ARBA" id="ARBA00022989"/>
    </source>
</evidence>
<dbReference type="Pfam" id="PF04193">
    <property type="entry name" value="PQ-loop"/>
    <property type="match status" value="1"/>
</dbReference>
<comment type="subcellular location">
    <subcellularLocation>
        <location evidence="1">Membrane</location>
        <topology evidence="1">Multi-pass membrane protein</topology>
    </subcellularLocation>
</comment>
<feature type="transmembrane region" description="Helical" evidence="5">
    <location>
        <begin position="6"/>
        <end position="28"/>
    </location>
</feature>
<proteinExistence type="predicted"/>
<dbReference type="EMBL" id="CABP01000085">
    <property type="protein sequence ID" value="CBI04810.1"/>
    <property type="molecule type" value="Genomic_DNA"/>
</dbReference>
<comment type="caution">
    <text evidence="6">The sequence shown here is derived from an EMBL/GenBank/DDBJ whole genome shotgun (WGS) entry which is preliminary data.</text>
</comment>
<keyword evidence="3 5" id="KW-1133">Transmembrane helix</keyword>
<gene>
    <name evidence="6" type="ORF">CARN5_1680</name>
</gene>
<evidence type="ECO:0000256" key="1">
    <source>
        <dbReference type="ARBA" id="ARBA00004141"/>
    </source>
</evidence>
<dbReference type="Gene3D" id="1.20.1280.290">
    <property type="match status" value="1"/>
</dbReference>
<accession>E6QC84</accession>
<feature type="transmembrane region" description="Helical" evidence="5">
    <location>
        <begin position="67"/>
        <end position="87"/>
    </location>
</feature>
<evidence type="ECO:0000313" key="6">
    <source>
        <dbReference type="EMBL" id="CBI04810.1"/>
    </source>
</evidence>
<evidence type="ECO:0000256" key="5">
    <source>
        <dbReference type="SAM" id="Phobius"/>
    </source>
</evidence>
<keyword evidence="4 5" id="KW-0472">Membrane</keyword>
<name>E6QC84_9ZZZZ</name>
<keyword evidence="2 5" id="KW-0812">Transmembrane</keyword>
<dbReference type="GO" id="GO:0051119">
    <property type="term" value="F:sugar transmembrane transporter activity"/>
    <property type="evidence" value="ECO:0007669"/>
    <property type="project" value="InterPro"/>
</dbReference>
<evidence type="ECO:0008006" key="7">
    <source>
        <dbReference type="Google" id="ProtNLM"/>
    </source>
</evidence>
<sequence length="98" mass="11133">MEPMHGLATMGLSLVGYAAAFLTTFSFVPQAWRILQSRDVSAISPVMYSLFTLGVFFWLLYGLFLHAWPIILANGVTFCLSTFILFMRLNRARKIIRP</sequence>
<dbReference type="InterPro" id="IPR006603">
    <property type="entry name" value="PQ-loop_rpt"/>
</dbReference>
<organism evidence="6">
    <name type="scientific">mine drainage metagenome</name>
    <dbReference type="NCBI Taxonomy" id="410659"/>
    <lineage>
        <taxon>unclassified sequences</taxon>
        <taxon>metagenomes</taxon>
        <taxon>ecological metagenomes</taxon>
    </lineage>
</organism>
<reference evidence="6" key="1">
    <citation type="submission" date="2009-10" db="EMBL/GenBank/DDBJ databases">
        <title>Diversity of trophic interactions inside an arsenic-rich microbial ecosystem.</title>
        <authorList>
            <person name="Bertin P.N."/>
            <person name="Heinrich-Salmeron A."/>
            <person name="Pelletier E."/>
            <person name="Goulhen-Chollet F."/>
            <person name="Arsene-Ploetze F."/>
            <person name="Gallien S."/>
            <person name="Calteau A."/>
            <person name="Vallenet D."/>
            <person name="Casiot C."/>
            <person name="Chane-Woon-Ming B."/>
            <person name="Giloteaux L."/>
            <person name="Barakat M."/>
            <person name="Bonnefoy V."/>
            <person name="Bruneel O."/>
            <person name="Chandler M."/>
            <person name="Cleiss J."/>
            <person name="Duran R."/>
            <person name="Elbaz-Poulichet F."/>
            <person name="Fonknechten N."/>
            <person name="Lauga B."/>
            <person name="Mornico D."/>
            <person name="Ortet P."/>
            <person name="Schaeffer C."/>
            <person name="Siguier P."/>
            <person name="Alexander Thil Smith A."/>
            <person name="Van Dorsselaer A."/>
            <person name="Weissenbach J."/>
            <person name="Medigue C."/>
            <person name="Le Paslier D."/>
        </authorList>
    </citation>
    <scope>NUCLEOTIDE SEQUENCE</scope>
</reference>
<dbReference type="InterPro" id="IPR047662">
    <property type="entry name" value="SemiSWEET"/>
</dbReference>
<feature type="transmembrane region" description="Helical" evidence="5">
    <location>
        <begin position="40"/>
        <end position="61"/>
    </location>
</feature>
<evidence type="ECO:0000256" key="2">
    <source>
        <dbReference type="ARBA" id="ARBA00022692"/>
    </source>
</evidence>